<dbReference type="Pfam" id="PF26639">
    <property type="entry name" value="Het-6_barrel"/>
    <property type="match status" value="1"/>
</dbReference>
<dbReference type="PANTHER" id="PTHR24148">
    <property type="entry name" value="ANKYRIN REPEAT DOMAIN-CONTAINING PROTEIN 39 HOMOLOG-RELATED"/>
    <property type="match status" value="1"/>
</dbReference>
<evidence type="ECO:0008006" key="4">
    <source>
        <dbReference type="Google" id="ProtNLM"/>
    </source>
</evidence>
<comment type="caution">
    <text evidence="2">The sequence shown here is derived from an EMBL/GenBank/DDBJ whole genome shotgun (WGS) entry which is preliminary data.</text>
</comment>
<evidence type="ECO:0000256" key="1">
    <source>
        <dbReference type="SAM" id="MobiDB-lite"/>
    </source>
</evidence>
<organism evidence="2 3">
    <name type="scientific">Nothophoma quercina</name>
    <dbReference type="NCBI Taxonomy" id="749835"/>
    <lineage>
        <taxon>Eukaryota</taxon>
        <taxon>Fungi</taxon>
        <taxon>Dikarya</taxon>
        <taxon>Ascomycota</taxon>
        <taxon>Pezizomycotina</taxon>
        <taxon>Dothideomycetes</taxon>
        <taxon>Pleosporomycetidae</taxon>
        <taxon>Pleosporales</taxon>
        <taxon>Pleosporineae</taxon>
        <taxon>Didymellaceae</taxon>
        <taxon>Nothophoma</taxon>
    </lineage>
</organism>
<evidence type="ECO:0000313" key="2">
    <source>
        <dbReference type="EMBL" id="KAL1594690.1"/>
    </source>
</evidence>
<name>A0ABR3QRE7_9PLEO</name>
<protein>
    <recommendedName>
        <fullName evidence="4">Heterokaryon incompatibility protein</fullName>
    </recommendedName>
</protein>
<dbReference type="PANTHER" id="PTHR24148:SF80">
    <property type="entry name" value="HETEROKARYON INCOMPATIBILITY DOMAIN-CONTAINING PROTEIN"/>
    <property type="match status" value="1"/>
</dbReference>
<sequence>MGIDARDATDEYIGLRGTFDRRMSPILKHLYKQDACNRASFDTEQNWYRNLAEYSVPPYHEKPFYTVLQRTLMTDAMGEGSYYGPTTRKSSEVEMLMSRCLFVTTSGYLGLGTCHLRSGDQIVIFDGDTTPFILREELDHNMATGRYQIVGDCYLHGWMYGDYFGHRIMDDGIDVTPDRKGHFAGSSEATDGVKEESTSATTDPPLRERILHKETFVIC</sequence>
<dbReference type="Proteomes" id="UP001521222">
    <property type="component" value="Unassembled WGS sequence"/>
</dbReference>
<reference evidence="2 3" key="1">
    <citation type="submission" date="2024-02" db="EMBL/GenBank/DDBJ databases">
        <title>De novo assembly and annotation of 12 fungi associated with fruit tree decline syndrome in Ontario, Canada.</title>
        <authorList>
            <person name="Sulman M."/>
            <person name="Ellouze W."/>
            <person name="Ilyukhin E."/>
        </authorList>
    </citation>
    <scope>NUCLEOTIDE SEQUENCE [LARGE SCALE GENOMIC DNA]</scope>
    <source>
        <strain evidence="2 3">M97-236</strain>
    </source>
</reference>
<gene>
    <name evidence="2" type="ORF">SLS59_008740</name>
</gene>
<accession>A0ABR3QRE7</accession>
<proteinExistence type="predicted"/>
<evidence type="ECO:0000313" key="3">
    <source>
        <dbReference type="Proteomes" id="UP001521222"/>
    </source>
</evidence>
<dbReference type="EMBL" id="JAKIXB020000035">
    <property type="protein sequence ID" value="KAL1594690.1"/>
    <property type="molecule type" value="Genomic_DNA"/>
</dbReference>
<keyword evidence="3" id="KW-1185">Reference proteome</keyword>
<dbReference type="InterPro" id="IPR052895">
    <property type="entry name" value="HetReg/Transcr_Mod"/>
</dbReference>
<feature type="region of interest" description="Disordered" evidence="1">
    <location>
        <begin position="179"/>
        <end position="204"/>
    </location>
</feature>